<dbReference type="GO" id="GO:0005886">
    <property type="term" value="C:plasma membrane"/>
    <property type="evidence" value="ECO:0007669"/>
    <property type="project" value="UniProtKB-SubCell"/>
</dbReference>
<dbReference type="RefSeq" id="WP_119052916.1">
    <property type="nucleotide sequence ID" value="NZ_CP032157.1"/>
</dbReference>
<evidence type="ECO:0000256" key="3">
    <source>
        <dbReference type="ARBA" id="ARBA00022519"/>
    </source>
</evidence>
<keyword evidence="5 7" id="KW-0472">Membrane</keyword>
<dbReference type="Pfam" id="PF03279">
    <property type="entry name" value="Lip_A_acyltrans"/>
    <property type="match status" value="1"/>
</dbReference>
<keyword evidence="7" id="KW-1133">Transmembrane helix</keyword>
<evidence type="ECO:0000313" key="8">
    <source>
        <dbReference type="EMBL" id="AXY77040.1"/>
    </source>
</evidence>
<dbReference type="PANTHER" id="PTHR30606">
    <property type="entry name" value="LIPID A BIOSYNTHESIS LAUROYL ACYLTRANSFERASE"/>
    <property type="match status" value="1"/>
</dbReference>
<keyword evidence="7" id="KW-0812">Transmembrane</keyword>
<dbReference type="Proteomes" id="UP000263900">
    <property type="component" value="Chromosome"/>
</dbReference>
<accession>A0A3B7MVE9</accession>
<dbReference type="CDD" id="cd07984">
    <property type="entry name" value="LPLAT_LABLAT-like"/>
    <property type="match status" value="1"/>
</dbReference>
<keyword evidence="3" id="KW-0997">Cell inner membrane</keyword>
<feature type="transmembrane region" description="Helical" evidence="7">
    <location>
        <begin position="120"/>
        <end position="140"/>
    </location>
</feature>
<keyword evidence="2" id="KW-1003">Cell membrane</keyword>
<proteinExistence type="predicted"/>
<dbReference type="InterPro" id="IPR004960">
    <property type="entry name" value="LipA_acyltrans"/>
</dbReference>
<dbReference type="KEGG" id="pseg:D3H65_24980"/>
<protein>
    <submittedName>
        <fullName evidence="8">Lipid A biosynthesis acyltransferase</fullName>
    </submittedName>
</protein>
<evidence type="ECO:0000256" key="6">
    <source>
        <dbReference type="ARBA" id="ARBA00023315"/>
    </source>
</evidence>
<dbReference type="AlphaFoldDB" id="A0A3B7MVE9"/>
<evidence type="ECO:0000256" key="5">
    <source>
        <dbReference type="ARBA" id="ARBA00023136"/>
    </source>
</evidence>
<organism evidence="8 9">
    <name type="scientific">Paraflavitalea soli</name>
    <dbReference type="NCBI Taxonomy" id="2315862"/>
    <lineage>
        <taxon>Bacteria</taxon>
        <taxon>Pseudomonadati</taxon>
        <taxon>Bacteroidota</taxon>
        <taxon>Chitinophagia</taxon>
        <taxon>Chitinophagales</taxon>
        <taxon>Chitinophagaceae</taxon>
        <taxon>Paraflavitalea</taxon>
    </lineage>
</organism>
<dbReference type="GO" id="GO:0016746">
    <property type="term" value="F:acyltransferase activity"/>
    <property type="evidence" value="ECO:0007669"/>
    <property type="project" value="UniProtKB-KW"/>
</dbReference>
<comment type="subcellular location">
    <subcellularLocation>
        <location evidence="1">Cell inner membrane</location>
    </subcellularLocation>
</comment>
<feature type="transmembrane region" description="Helical" evidence="7">
    <location>
        <begin position="7"/>
        <end position="35"/>
    </location>
</feature>
<dbReference type="GO" id="GO:0009247">
    <property type="term" value="P:glycolipid biosynthetic process"/>
    <property type="evidence" value="ECO:0007669"/>
    <property type="project" value="UniProtKB-ARBA"/>
</dbReference>
<evidence type="ECO:0000313" key="9">
    <source>
        <dbReference type="Proteomes" id="UP000263900"/>
    </source>
</evidence>
<dbReference type="EMBL" id="CP032157">
    <property type="protein sequence ID" value="AXY77040.1"/>
    <property type="molecule type" value="Genomic_DNA"/>
</dbReference>
<evidence type="ECO:0000256" key="1">
    <source>
        <dbReference type="ARBA" id="ARBA00004533"/>
    </source>
</evidence>
<evidence type="ECO:0000256" key="2">
    <source>
        <dbReference type="ARBA" id="ARBA00022475"/>
    </source>
</evidence>
<dbReference type="OrthoDB" id="9801955at2"/>
<sequence length="299" mass="35325">MYYLVYIPFYLLSLLPLQVLYLLSDFLAAMTWYVFGYRKKVVLDNLRIAFPEKSEKERKTIAKRFYRNFVDNFIETLKLLSAGKKFITKRFVLDSDPFTALYQSGRKCQLHLGHNFNWEIANAVMPFYTSYSFMVVYMPLKNKAMERLFQHLRTRTGSVMLPATNMRNAIVPYRHTQYMLALVADQAPGDVNKAYWLNFFGRPTPFVKGPESGARVGNIPVVFVQIYKVKRGYYRAYLEVGAENPHELPEGELTRRYISFLEKAIRQHPDMWLWSHRRWKHPWNASYSKLWIGQDQPPS</sequence>
<keyword evidence="9" id="KW-1185">Reference proteome</keyword>
<evidence type="ECO:0000256" key="7">
    <source>
        <dbReference type="SAM" id="Phobius"/>
    </source>
</evidence>
<keyword evidence="6 8" id="KW-0012">Acyltransferase</keyword>
<keyword evidence="4 8" id="KW-0808">Transferase</keyword>
<name>A0A3B7MVE9_9BACT</name>
<reference evidence="8 9" key="1">
    <citation type="submission" date="2018-09" db="EMBL/GenBank/DDBJ databases">
        <title>Genome sequencing of strain 6GH32-13.</title>
        <authorList>
            <person name="Weon H.-Y."/>
            <person name="Heo J."/>
            <person name="Kwon S.-W."/>
        </authorList>
    </citation>
    <scope>NUCLEOTIDE SEQUENCE [LARGE SCALE GENOMIC DNA]</scope>
    <source>
        <strain evidence="8 9">5GH32-13</strain>
    </source>
</reference>
<evidence type="ECO:0000256" key="4">
    <source>
        <dbReference type="ARBA" id="ARBA00022679"/>
    </source>
</evidence>
<dbReference type="PANTHER" id="PTHR30606:SF10">
    <property type="entry name" value="PHOSPHATIDYLINOSITOL MANNOSIDE ACYLTRANSFERASE"/>
    <property type="match status" value="1"/>
</dbReference>
<gene>
    <name evidence="8" type="ORF">D3H65_24980</name>
</gene>